<dbReference type="PANTHER" id="PTHR43217:SF1">
    <property type="entry name" value="SUCCINATE SEMIALDEHYDE DEHYDROGENASE [NAD(P)+] SAD"/>
    <property type="match status" value="1"/>
</dbReference>
<keyword evidence="3 5" id="KW-0560">Oxidoreductase</keyword>
<dbReference type="Pfam" id="PF00171">
    <property type="entry name" value="Aldedh"/>
    <property type="match status" value="1"/>
</dbReference>
<dbReference type="PANTHER" id="PTHR43217">
    <property type="entry name" value="SUCCINATE SEMIALDEHYDE DEHYDROGENASE [NAD(P)+] SAD"/>
    <property type="match status" value="1"/>
</dbReference>
<evidence type="ECO:0000256" key="1">
    <source>
        <dbReference type="ARBA" id="ARBA00009986"/>
    </source>
</evidence>
<sequence>MSNTNDKTNFETINPATGETIETHKYMDSKEAASKVKDAHNAFLKWKLTSLDERAKIIKSIGKTLEKNKDAYAKLMTVEMGKLISQSYEEIELCIGICDYTATEGLKHLQDEHRPLYDGGKGTIHYSPIGVIYGIQPWNFPLYQPIRYSIANLMAGNGVLLKHAKNVTGSAIKLKEIYEEAGLPKDLFQVLVINHDVSDEIIANDAVRGVTLTGSSGAGKHVAIKSAEVLKKTVLELGSNDAYVVLDDADIDLAAEVCAKARIYNNGQTCVAAKRFIVADSAYDAFKEKFVSHMEAMELGDPTNSDTDLGPIARKDLREELHDKVTKSVENGAKILCGGEIPNTKGYFYPSTVLDNVKPGQPAYSDELFGPVASLIKAKDNEDAMRIANDSKFGLGGGIFSKNEEKALELAKNHFDTGMIHINSYGLAYPNMPFGGVKDSGYGREHGGFGVREFINAKAITQQK</sequence>
<protein>
    <submittedName>
        <fullName evidence="5">Succinate-semialdehyde dehydrogenase</fullName>
        <ecNumber evidence="5">1.2.1.16</ecNumber>
        <ecNumber evidence="5">1.2.1.24</ecNumber>
    </submittedName>
</protein>
<dbReference type="InterPro" id="IPR044148">
    <property type="entry name" value="ALDH_GabD1-like"/>
</dbReference>
<feature type="domain" description="Aldehyde dehydrogenase" evidence="4">
    <location>
        <begin position="5"/>
        <end position="460"/>
    </location>
</feature>
<reference evidence="5 6" key="1">
    <citation type="journal article" date="2014" name="Genome Announc.">
        <title>Draft Genome Sequences of Marine Flavobacterium Algibacter lectus Strains SS8 and NR4.</title>
        <authorList>
            <person name="Takatani N."/>
            <person name="Nakanishi M."/>
            <person name="Meirelles P."/>
            <person name="Mino S."/>
            <person name="Suda W."/>
            <person name="Oshima K."/>
            <person name="Hattori M."/>
            <person name="Ohkuma M."/>
            <person name="Hosokawa M."/>
            <person name="Miyashita K."/>
            <person name="Thompson F.L."/>
            <person name="Niwa A."/>
            <person name="Sawabe T."/>
            <person name="Sawabe T."/>
        </authorList>
    </citation>
    <scope>NUCLEOTIDE SEQUENCE [LARGE SCALE GENOMIC DNA]</scope>
    <source>
        <strain evidence="5 6">JCM 19300</strain>
    </source>
</reference>
<dbReference type="GO" id="GO:0004777">
    <property type="term" value="F:succinate-semialdehyde dehydrogenase (NAD+) activity"/>
    <property type="evidence" value="ECO:0007669"/>
    <property type="project" value="UniProtKB-EC"/>
</dbReference>
<dbReference type="EMBL" id="BBNQ01000003">
    <property type="protein sequence ID" value="GAL61519.1"/>
    <property type="molecule type" value="Genomic_DNA"/>
</dbReference>
<dbReference type="RefSeq" id="WP_042503388.1">
    <property type="nucleotide sequence ID" value="NZ_BBNQ01000003.1"/>
</dbReference>
<evidence type="ECO:0000256" key="3">
    <source>
        <dbReference type="ARBA" id="ARBA00023002"/>
    </source>
</evidence>
<dbReference type="InterPro" id="IPR015590">
    <property type="entry name" value="Aldehyde_DH_dom"/>
</dbReference>
<evidence type="ECO:0000313" key="6">
    <source>
        <dbReference type="Proteomes" id="UP000029644"/>
    </source>
</evidence>
<comment type="caution">
    <text evidence="5">The sequence shown here is derived from an EMBL/GenBank/DDBJ whole genome shotgun (WGS) entry which is preliminary data.</text>
</comment>
<evidence type="ECO:0000256" key="2">
    <source>
        <dbReference type="ARBA" id="ARBA00022857"/>
    </source>
</evidence>
<keyword evidence="2" id="KW-0521">NADP</keyword>
<dbReference type="Gene3D" id="3.40.605.10">
    <property type="entry name" value="Aldehyde Dehydrogenase, Chain A, domain 1"/>
    <property type="match status" value="1"/>
</dbReference>
<dbReference type="Gene3D" id="3.40.309.10">
    <property type="entry name" value="Aldehyde Dehydrogenase, Chain A, domain 2"/>
    <property type="match status" value="1"/>
</dbReference>
<organism evidence="5 6">
    <name type="scientific">Algibacter lectus</name>
    <dbReference type="NCBI Taxonomy" id="221126"/>
    <lineage>
        <taxon>Bacteria</taxon>
        <taxon>Pseudomonadati</taxon>
        <taxon>Bacteroidota</taxon>
        <taxon>Flavobacteriia</taxon>
        <taxon>Flavobacteriales</taxon>
        <taxon>Flavobacteriaceae</taxon>
        <taxon>Algibacter</taxon>
    </lineage>
</organism>
<comment type="similarity">
    <text evidence="1">Belongs to the aldehyde dehydrogenase family.</text>
</comment>
<dbReference type="InterPro" id="IPR016163">
    <property type="entry name" value="Ald_DH_C"/>
</dbReference>
<dbReference type="AlphaFoldDB" id="A0A090VDT9"/>
<dbReference type="InterPro" id="IPR016162">
    <property type="entry name" value="Ald_DH_N"/>
</dbReference>
<dbReference type="InterPro" id="IPR047110">
    <property type="entry name" value="GABD/Sad-like"/>
</dbReference>
<dbReference type="GO" id="GO:0004030">
    <property type="term" value="F:aldehyde dehydrogenase [NAD(P)+] activity"/>
    <property type="evidence" value="ECO:0007669"/>
    <property type="project" value="InterPro"/>
</dbReference>
<gene>
    <name evidence="5" type="ORF">JCM19300_1342</name>
</gene>
<dbReference type="FunFam" id="3.40.309.10:FF:000009">
    <property type="entry name" value="Aldehyde dehydrogenase A"/>
    <property type="match status" value="1"/>
</dbReference>
<accession>A0A090VDT9</accession>
<proteinExistence type="inferred from homology"/>
<evidence type="ECO:0000313" key="5">
    <source>
        <dbReference type="EMBL" id="GAL61519.1"/>
    </source>
</evidence>
<dbReference type="EC" id="1.2.1.16" evidence="5"/>
<dbReference type="Proteomes" id="UP000029644">
    <property type="component" value="Unassembled WGS sequence"/>
</dbReference>
<dbReference type="EC" id="1.2.1.24" evidence="5"/>
<dbReference type="SUPFAM" id="SSF53720">
    <property type="entry name" value="ALDH-like"/>
    <property type="match status" value="1"/>
</dbReference>
<name>A0A090VDT9_9FLAO</name>
<evidence type="ECO:0000259" key="4">
    <source>
        <dbReference type="Pfam" id="PF00171"/>
    </source>
</evidence>
<dbReference type="InterPro" id="IPR016161">
    <property type="entry name" value="Ald_DH/histidinol_DH"/>
</dbReference>
<dbReference type="OrthoDB" id="9762913at2"/>
<dbReference type="CDD" id="cd07100">
    <property type="entry name" value="ALDH_SSADH1_GabD1"/>
    <property type="match status" value="1"/>
</dbReference>